<evidence type="ECO:0000313" key="6">
    <source>
        <dbReference type="Proteomes" id="UP001501243"/>
    </source>
</evidence>
<keyword evidence="3" id="KW-0804">Transcription</keyword>
<comment type="caution">
    <text evidence="5">The sequence shown here is derived from an EMBL/GenBank/DDBJ whole genome shotgun (WGS) entry which is preliminary data.</text>
</comment>
<dbReference type="Gene3D" id="1.10.10.60">
    <property type="entry name" value="Homeodomain-like"/>
    <property type="match status" value="1"/>
</dbReference>
<name>A0ABP8Q285_9BACT</name>
<dbReference type="InterPro" id="IPR009057">
    <property type="entry name" value="Homeodomain-like_sf"/>
</dbReference>
<dbReference type="SUPFAM" id="SSF46689">
    <property type="entry name" value="Homeodomain-like"/>
    <property type="match status" value="2"/>
</dbReference>
<accession>A0ABP8Q285</accession>
<dbReference type="PROSITE" id="PS01124">
    <property type="entry name" value="HTH_ARAC_FAMILY_2"/>
    <property type="match status" value="1"/>
</dbReference>
<dbReference type="Proteomes" id="UP001501243">
    <property type="component" value="Unassembled WGS sequence"/>
</dbReference>
<organism evidence="5 6">
    <name type="scientific">Hymenobacter ginsengisoli</name>
    <dbReference type="NCBI Taxonomy" id="1051626"/>
    <lineage>
        <taxon>Bacteria</taxon>
        <taxon>Pseudomonadati</taxon>
        <taxon>Bacteroidota</taxon>
        <taxon>Cytophagia</taxon>
        <taxon>Cytophagales</taxon>
        <taxon>Hymenobacteraceae</taxon>
        <taxon>Hymenobacter</taxon>
    </lineage>
</organism>
<dbReference type="EMBL" id="BAABGQ010000004">
    <property type="protein sequence ID" value="GAA4495141.1"/>
    <property type="molecule type" value="Genomic_DNA"/>
</dbReference>
<proteinExistence type="predicted"/>
<dbReference type="Pfam" id="PF20240">
    <property type="entry name" value="DUF6597"/>
    <property type="match status" value="1"/>
</dbReference>
<reference evidence="6" key="1">
    <citation type="journal article" date="2019" name="Int. J. Syst. Evol. Microbiol.">
        <title>The Global Catalogue of Microorganisms (GCM) 10K type strain sequencing project: providing services to taxonomists for standard genome sequencing and annotation.</title>
        <authorList>
            <consortium name="The Broad Institute Genomics Platform"/>
            <consortium name="The Broad Institute Genome Sequencing Center for Infectious Disease"/>
            <person name="Wu L."/>
            <person name="Ma J."/>
        </authorList>
    </citation>
    <scope>NUCLEOTIDE SEQUENCE [LARGE SCALE GENOMIC DNA]</scope>
    <source>
        <strain evidence="6">JCM 17841</strain>
    </source>
</reference>
<protein>
    <recommendedName>
        <fullName evidence="4">HTH araC/xylS-type domain-containing protein</fullName>
    </recommendedName>
</protein>
<dbReference type="InterPro" id="IPR046532">
    <property type="entry name" value="DUF6597"/>
</dbReference>
<keyword evidence="1" id="KW-0805">Transcription regulation</keyword>
<evidence type="ECO:0000256" key="1">
    <source>
        <dbReference type="ARBA" id="ARBA00023015"/>
    </source>
</evidence>
<sequence>MSRWIMHFEVVSPSPALADYVAYYGLWEDEEDDAQLGASVLPGVVNGIQVRYADPYKTVSLAQAGSVQVTAAAEVVCMVSWQQLYMRQTSRAGMLGVYFRPAGCFHLFGAPMSDTAGIILEAEGLAGQFARELSQRLSQAETNSQKLAAADELLLRQLHCQQPVPNAIDVAAERILDQHGQVNIEDLAHDAGLSRRQLERRFLAEVGAPPKHYARIARFNHVLQLLVENPAPNWQDIAYRCGYYDQAHFIRDFRFFTGKSPSQYSLVDSDFSHFFWAR</sequence>
<dbReference type="InterPro" id="IPR018060">
    <property type="entry name" value="HTH_AraC"/>
</dbReference>
<evidence type="ECO:0000256" key="2">
    <source>
        <dbReference type="ARBA" id="ARBA00023125"/>
    </source>
</evidence>
<gene>
    <name evidence="5" type="ORF">GCM10023172_06360</name>
</gene>
<dbReference type="Pfam" id="PF12833">
    <property type="entry name" value="HTH_18"/>
    <property type="match status" value="1"/>
</dbReference>
<evidence type="ECO:0000313" key="5">
    <source>
        <dbReference type="EMBL" id="GAA4495141.1"/>
    </source>
</evidence>
<evidence type="ECO:0000259" key="4">
    <source>
        <dbReference type="PROSITE" id="PS01124"/>
    </source>
</evidence>
<keyword evidence="2" id="KW-0238">DNA-binding</keyword>
<feature type="domain" description="HTH araC/xylS-type" evidence="4">
    <location>
        <begin position="166"/>
        <end position="267"/>
    </location>
</feature>
<evidence type="ECO:0000256" key="3">
    <source>
        <dbReference type="ARBA" id="ARBA00023163"/>
    </source>
</evidence>
<dbReference type="PANTHER" id="PTHR46796">
    <property type="entry name" value="HTH-TYPE TRANSCRIPTIONAL ACTIVATOR RHAS-RELATED"/>
    <property type="match status" value="1"/>
</dbReference>
<dbReference type="InterPro" id="IPR050204">
    <property type="entry name" value="AraC_XylS_family_regulators"/>
</dbReference>
<dbReference type="SMART" id="SM00342">
    <property type="entry name" value="HTH_ARAC"/>
    <property type="match status" value="1"/>
</dbReference>
<keyword evidence="6" id="KW-1185">Reference proteome</keyword>